<evidence type="ECO:0000256" key="1">
    <source>
        <dbReference type="SAM" id="Phobius"/>
    </source>
</evidence>
<proteinExistence type="predicted"/>
<evidence type="ECO:0000313" key="3">
    <source>
        <dbReference type="Proteomes" id="UP000034595"/>
    </source>
</evidence>
<organism evidence="2 3">
    <name type="scientific">Candidatus Azambacteria bacterium GW2011_GWA1_44_9</name>
    <dbReference type="NCBI Taxonomy" id="1618610"/>
    <lineage>
        <taxon>Bacteria</taxon>
        <taxon>Candidatus Azamiibacteriota</taxon>
    </lineage>
</organism>
<keyword evidence="1" id="KW-1133">Transmembrane helix</keyword>
<dbReference type="AlphaFoldDB" id="A0A0G1KDD4"/>
<gene>
    <name evidence="2" type="ORF">UW78_C0006G0101</name>
</gene>
<keyword evidence="1" id="KW-0472">Membrane</keyword>
<name>A0A0G1KDD4_9BACT</name>
<dbReference type="EMBL" id="LCJQ01000006">
    <property type="protein sequence ID" value="KKT81736.1"/>
    <property type="molecule type" value="Genomic_DNA"/>
</dbReference>
<dbReference type="Proteomes" id="UP000034595">
    <property type="component" value="Unassembled WGS sequence"/>
</dbReference>
<feature type="transmembrane region" description="Helical" evidence="1">
    <location>
        <begin position="6"/>
        <end position="27"/>
    </location>
</feature>
<evidence type="ECO:0000313" key="2">
    <source>
        <dbReference type="EMBL" id="KKT81736.1"/>
    </source>
</evidence>
<accession>A0A0G1KDD4</accession>
<keyword evidence="1" id="KW-0812">Transmembrane</keyword>
<sequence>MDNRKVFYQALNLIVVVVAASATSFFATRYYVRNMIGQELSTNTGEIQSNTNQNGSRDPKDIAQEEADLKSRVQNSNEISGTVVEVGADFIKIQPSSESLGTCNDQVFISSYLRDRTIKIIGETKILKLELLAKKEAGTKLGVSDIKNGDYVMVMSKESIGTSAEFIASIVQISL</sequence>
<reference evidence="2 3" key="1">
    <citation type="journal article" date="2015" name="Nature">
        <title>rRNA introns, odd ribosomes, and small enigmatic genomes across a large radiation of phyla.</title>
        <authorList>
            <person name="Brown C.T."/>
            <person name="Hug L.A."/>
            <person name="Thomas B.C."/>
            <person name="Sharon I."/>
            <person name="Castelle C.J."/>
            <person name="Singh A."/>
            <person name="Wilkins M.J."/>
            <person name="Williams K.H."/>
            <person name="Banfield J.F."/>
        </authorList>
    </citation>
    <scope>NUCLEOTIDE SEQUENCE [LARGE SCALE GENOMIC DNA]</scope>
</reference>
<protein>
    <submittedName>
        <fullName evidence="2">Uncharacterized protein</fullName>
    </submittedName>
</protein>
<comment type="caution">
    <text evidence="2">The sequence shown here is derived from an EMBL/GenBank/DDBJ whole genome shotgun (WGS) entry which is preliminary data.</text>
</comment>